<keyword evidence="3" id="KW-1185">Reference proteome</keyword>
<protein>
    <submittedName>
        <fullName evidence="2">Uncharacterized protein</fullName>
    </submittedName>
</protein>
<name>A0AAN7M1G5_TRANT</name>
<sequence length="275" mass="30589">MANGNEREDVENRVDQTYASESGEIPSPAGSGGNSAGLAERLMDSLVEDGGGDLLLHQRNRDDSVLQWLRSLDSQVIGACRADERLRPLLKLNASSGVAEDCLLVHLSQHFDPAEVSLLARCFYMPLVSIRVGRIEKQGTLLCPTSTRGNLNLTLLPTSDMRLSFIGDDGHMERIVTLSNSDEKVPTIEEIPQDVSGRSFLIKIPDGRVFFFWCSEKSNLLGNELIGKVSRQYLTLELIMNHCLKNDKYAVSTRSFKILHRIAGYFFRVILSGDF</sequence>
<evidence type="ECO:0000313" key="3">
    <source>
        <dbReference type="Proteomes" id="UP001346149"/>
    </source>
</evidence>
<dbReference type="PANTHER" id="PTHR36741:SF1">
    <property type="entry name" value="OS07G0100500 PROTEIN"/>
    <property type="match status" value="1"/>
</dbReference>
<accession>A0AAN7M1G5</accession>
<comment type="caution">
    <text evidence="2">The sequence shown here is derived from an EMBL/GenBank/DDBJ whole genome shotgun (WGS) entry which is preliminary data.</text>
</comment>
<proteinExistence type="predicted"/>
<dbReference type="AlphaFoldDB" id="A0AAN7M1G5"/>
<dbReference type="EMBL" id="JAXQNO010000010">
    <property type="protein sequence ID" value="KAK4790087.1"/>
    <property type="molecule type" value="Genomic_DNA"/>
</dbReference>
<gene>
    <name evidence="2" type="ORF">SAY86_017391</name>
</gene>
<evidence type="ECO:0000256" key="1">
    <source>
        <dbReference type="SAM" id="MobiDB-lite"/>
    </source>
</evidence>
<evidence type="ECO:0000313" key="2">
    <source>
        <dbReference type="EMBL" id="KAK4790087.1"/>
    </source>
</evidence>
<reference evidence="2 3" key="1">
    <citation type="journal article" date="2023" name="Hortic Res">
        <title>Pangenome of water caltrop reveals structural variations and asymmetric subgenome divergence after allopolyploidization.</title>
        <authorList>
            <person name="Zhang X."/>
            <person name="Chen Y."/>
            <person name="Wang L."/>
            <person name="Yuan Y."/>
            <person name="Fang M."/>
            <person name="Shi L."/>
            <person name="Lu R."/>
            <person name="Comes H.P."/>
            <person name="Ma Y."/>
            <person name="Chen Y."/>
            <person name="Huang G."/>
            <person name="Zhou Y."/>
            <person name="Zheng Z."/>
            <person name="Qiu Y."/>
        </authorList>
    </citation>
    <scope>NUCLEOTIDE SEQUENCE [LARGE SCALE GENOMIC DNA]</scope>
    <source>
        <strain evidence="2">F231</strain>
    </source>
</reference>
<organism evidence="2 3">
    <name type="scientific">Trapa natans</name>
    <name type="common">Water chestnut</name>
    <dbReference type="NCBI Taxonomy" id="22666"/>
    <lineage>
        <taxon>Eukaryota</taxon>
        <taxon>Viridiplantae</taxon>
        <taxon>Streptophyta</taxon>
        <taxon>Embryophyta</taxon>
        <taxon>Tracheophyta</taxon>
        <taxon>Spermatophyta</taxon>
        <taxon>Magnoliopsida</taxon>
        <taxon>eudicotyledons</taxon>
        <taxon>Gunneridae</taxon>
        <taxon>Pentapetalae</taxon>
        <taxon>rosids</taxon>
        <taxon>malvids</taxon>
        <taxon>Myrtales</taxon>
        <taxon>Lythraceae</taxon>
        <taxon>Trapa</taxon>
    </lineage>
</organism>
<feature type="compositionally biased region" description="Basic and acidic residues" evidence="1">
    <location>
        <begin position="1"/>
        <end position="14"/>
    </location>
</feature>
<dbReference type="Proteomes" id="UP001346149">
    <property type="component" value="Unassembled WGS sequence"/>
</dbReference>
<feature type="region of interest" description="Disordered" evidence="1">
    <location>
        <begin position="1"/>
        <end position="36"/>
    </location>
</feature>
<dbReference type="PANTHER" id="PTHR36741">
    <property type="entry name" value="OS07G0100500 PROTEIN"/>
    <property type="match status" value="1"/>
</dbReference>